<organism evidence="1 2">
    <name type="scientific">Desulfosporosinus nitroreducens</name>
    <dbReference type="NCBI Taxonomy" id="2018668"/>
    <lineage>
        <taxon>Bacteria</taxon>
        <taxon>Bacillati</taxon>
        <taxon>Bacillota</taxon>
        <taxon>Clostridia</taxon>
        <taxon>Eubacteriales</taxon>
        <taxon>Desulfitobacteriaceae</taxon>
        <taxon>Desulfosporosinus</taxon>
    </lineage>
</organism>
<reference evidence="1" key="1">
    <citation type="submission" date="2022-05" db="EMBL/GenBank/DDBJ databases">
        <title>Expanded diversity of anoxic marine methylotrophy in a Black Sea sulfate reducing microorganism.</title>
        <authorList>
            <person name="Fischer P.Q."/>
            <person name="Stams A.J.M."/>
            <person name="Villanueva L."/>
            <person name="Sousa D.Z."/>
        </authorList>
    </citation>
    <scope>NUCLEOTIDE SEQUENCE</scope>
    <source>
        <strain evidence="1">P130</strain>
    </source>
</reference>
<evidence type="ECO:0000313" key="2">
    <source>
        <dbReference type="Proteomes" id="UP001176021"/>
    </source>
</evidence>
<gene>
    <name evidence="1" type="ORF">M8H41_12025</name>
</gene>
<dbReference type="EMBL" id="JAMJEV010000009">
    <property type="protein sequence ID" value="MDO0823576.1"/>
    <property type="molecule type" value="Genomic_DNA"/>
</dbReference>
<evidence type="ECO:0008006" key="3">
    <source>
        <dbReference type="Google" id="ProtNLM"/>
    </source>
</evidence>
<sequence length="70" mass="8135">MRKQFKNKLIEQLNLNLDFLLNAPEVKQEQIEQLLECLALIDQCIDQTMLLTIIEELDGQLPRAENPLSN</sequence>
<protein>
    <recommendedName>
        <fullName evidence="3">Spo0E like sporulation regulatory protein</fullName>
    </recommendedName>
</protein>
<comment type="caution">
    <text evidence="1">The sequence shown here is derived from an EMBL/GenBank/DDBJ whole genome shotgun (WGS) entry which is preliminary data.</text>
</comment>
<name>A0ABT8QUK5_9FIRM</name>
<evidence type="ECO:0000313" key="1">
    <source>
        <dbReference type="EMBL" id="MDO0823576.1"/>
    </source>
</evidence>
<keyword evidence="2" id="KW-1185">Reference proteome</keyword>
<accession>A0ABT8QUK5</accession>
<dbReference type="Proteomes" id="UP001176021">
    <property type="component" value="Unassembled WGS sequence"/>
</dbReference>
<dbReference type="RefSeq" id="WP_252470060.1">
    <property type="nucleotide sequence ID" value="NZ_JAMHFY010000013.1"/>
</dbReference>
<proteinExistence type="predicted"/>